<evidence type="ECO:0000313" key="1">
    <source>
        <dbReference type="EMBL" id="KAL0112623.1"/>
    </source>
</evidence>
<protein>
    <submittedName>
        <fullName evidence="1">Uncharacterized protein</fullName>
    </submittedName>
</protein>
<name>A0AAW2FAU4_9HYME</name>
<accession>A0AAW2FAU4</accession>
<sequence>MTKIIRERFKRRKKIAKNFFFFCNFAKRTFLITERGVSVPLPPPPSSQPPPLPVAPSPLFCMRFLRDCRPARLEKFSETVMQRTSIAFLNERGRGRGQRADQSENIAVSSRSTRNVCKVIDCYM</sequence>
<dbReference type="AlphaFoldDB" id="A0AAW2FAU4"/>
<keyword evidence="2" id="KW-1185">Reference proteome</keyword>
<evidence type="ECO:0000313" key="2">
    <source>
        <dbReference type="Proteomes" id="UP001430953"/>
    </source>
</evidence>
<reference evidence="1 2" key="1">
    <citation type="submission" date="2023-03" db="EMBL/GenBank/DDBJ databases">
        <title>High recombination rates correlate with genetic variation in Cardiocondyla obscurior ants.</title>
        <authorList>
            <person name="Errbii M."/>
        </authorList>
    </citation>
    <scope>NUCLEOTIDE SEQUENCE [LARGE SCALE GENOMIC DNA]</scope>
    <source>
        <strain evidence="1">Alpha-2009</strain>
        <tissue evidence="1">Whole body</tissue>
    </source>
</reference>
<organism evidence="1 2">
    <name type="scientific">Cardiocondyla obscurior</name>
    <dbReference type="NCBI Taxonomy" id="286306"/>
    <lineage>
        <taxon>Eukaryota</taxon>
        <taxon>Metazoa</taxon>
        <taxon>Ecdysozoa</taxon>
        <taxon>Arthropoda</taxon>
        <taxon>Hexapoda</taxon>
        <taxon>Insecta</taxon>
        <taxon>Pterygota</taxon>
        <taxon>Neoptera</taxon>
        <taxon>Endopterygota</taxon>
        <taxon>Hymenoptera</taxon>
        <taxon>Apocrita</taxon>
        <taxon>Aculeata</taxon>
        <taxon>Formicoidea</taxon>
        <taxon>Formicidae</taxon>
        <taxon>Myrmicinae</taxon>
        <taxon>Cardiocondyla</taxon>
    </lineage>
</organism>
<gene>
    <name evidence="1" type="ORF">PUN28_012123</name>
</gene>
<proteinExistence type="predicted"/>
<comment type="caution">
    <text evidence="1">The sequence shown here is derived from an EMBL/GenBank/DDBJ whole genome shotgun (WGS) entry which is preliminary data.</text>
</comment>
<dbReference type="Proteomes" id="UP001430953">
    <property type="component" value="Unassembled WGS sequence"/>
</dbReference>
<dbReference type="EMBL" id="JADYXP020000012">
    <property type="protein sequence ID" value="KAL0112623.1"/>
    <property type="molecule type" value="Genomic_DNA"/>
</dbReference>